<evidence type="ECO:0000313" key="1">
    <source>
        <dbReference type="EMBL" id="KAK0405815.1"/>
    </source>
</evidence>
<accession>A0AA39LQM9</accession>
<dbReference type="SUPFAM" id="SSF141571">
    <property type="entry name" value="Pentapeptide repeat-like"/>
    <property type="match status" value="1"/>
</dbReference>
<name>A0AA39LQM9_9BILA</name>
<keyword evidence="2" id="KW-1185">Reference proteome</keyword>
<comment type="caution">
    <text evidence="1">The sequence shown here is derived from an EMBL/GenBank/DDBJ whole genome shotgun (WGS) entry which is preliminary data.</text>
</comment>
<reference evidence="1" key="1">
    <citation type="submission" date="2023-06" db="EMBL/GenBank/DDBJ databases">
        <title>Genomic analysis of the entomopathogenic nematode Steinernema hermaphroditum.</title>
        <authorList>
            <person name="Schwarz E.M."/>
            <person name="Heppert J.K."/>
            <person name="Baniya A."/>
            <person name="Schwartz H.T."/>
            <person name="Tan C.-H."/>
            <person name="Antoshechkin I."/>
            <person name="Sternberg P.W."/>
            <person name="Goodrich-Blair H."/>
            <person name="Dillman A.R."/>
        </authorList>
    </citation>
    <scope>NUCLEOTIDE SEQUENCE</scope>
    <source>
        <strain evidence="1">PS9179</strain>
        <tissue evidence="1">Whole animal</tissue>
    </source>
</reference>
<dbReference type="AlphaFoldDB" id="A0AA39LQM9"/>
<proteinExistence type="predicted"/>
<sequence length="263" mass="31458">MKIQPRHATYVALAVAVLLLIAGAVMLGIGASKLSKANNKKCESPAPASELYVQALVTNVSPGDLSSNKYQNVSERIRTSFSAALASSNQQPEVTILLLEPSVYSNRTAVCFASLLYSRGKAPTTDTIHNFQVDVTGQQLQQCLQKHECAKLLHWTYNWNDCHWNYTYWAYCNWAYCHWTYTDWFHRYWAYCNWAYCHWTYTNWSYRYWAYCNWVYCHWAYTDWSHRYWAYCHWNYTYWAYCNWAYCNWAYTDWSHRYWAYRH</sequence>
<protein>
    <submittedName>
        <fullName evidence="1">Uncharacterized protein</fullName>
    </submittedName>
</protein>
<evidence type="ECO:0000313" key="2">
    <source>
        <dbReference type="Proteomes" id="UP001175271"/>
    </source>
</evidence>
<dbReference type="EMBL" id="JAUCMV010000004">
    <property type="protein sequence ID" value="KAK0405815.1"/>
    <property type="molecule type" value="Genomic_DNA"/>
</dbReference>
<dbReference type="Proteomes" id="UP001175271">
    <property type="component" value="Unassembled WGS sequence"/>
</dbReference>
<gene>
    <name evidence="1" type="ORF">QR680_018213</name>
</gene>
<organism evidence="1 2">
    <name type="scientific">Steinernema hermaphroditum</name>
    <dbReference type="NCBI Taxonomy" id="289476"/>
    <lineage>
        <taxon>Eukaryota</taxon>
        <taxon>Metazoa</taxon>
        <taxon>Ecdysozoa</taxon>
        <taxon>Nematoda</taxon>
        <taxon>Chromadorea</taxon>
        <taxon>Rhabditida</taxon>
        <taxon>Tylenchina</taxon>
        <taxon>Panagrolaimomorpha</taxon>
        <taxon>Strongyloidoidea</taxon>
        <taxon>Steinernematidae</taxon>
        <taxon>Steinernema</taxon>
    </lineage>
</organism>